<sequence>MSELMAKDLDSIDALTLTQLQHTLINSPQMMPAQVAKEHGVSELAVVKAMSSEEACFLALTDKDELLASLPSWGNMTTIIAVSGSIFEFKGSFPEGKYAHGYYNIYTKGEGLHGHLLMDNIGHIALISRPFRGQESYSINFFGAEGEMVFKVYLGRDKQRVLIASQVEQFKALVLKALASSSSI</sequence>
<keyword evidence="2" id="KW-1185">Reference proteome</keyword>
<dbReference type="eggNOG" id="COG3721">
    <property type="taxonomic scope" value="Bacteria"/>
</dbReference>
<dbReference type="RefSeq" id="WP_011495246.1">
    <property type="nucleotide sequence ID" value="NC_007954.1"/>
</dbReference>
<dbReference type="InterPro" id="IPR053733">
    <property type="entry name" value="Heme_Transport_Util_sf"/>
</dbReference>
<proteinExistence type="predicted"/>
<protein>
    <submittedName>
        <fullName evidence="1">Heme utilization protein HuvX</fullName>
    </submittedName>
</protein>
<dbReference type="KEGG" id="sdn:Sden_0791"/>
<dbReference type="NCBIfam" id="TIGR04108">
    <property type="entry name" value="HutX"/>
    <property type="match status" value="1"/>
</dbReference>
<dbReference type="PIRSF" id="PIRSF030840">
    <property type="entry name" value="DUF1008"/>
    <property type="match status" value="1"/>
</dbReference>
<evidence type="ECO:0000313" key="2">
    <source>
        <dbReference type="Proteomes" id="UP000001982"/>
    </source>
</evidence>
<accession>Q12R45</accession>
<dbReference type="CDD" id="cd16829">
    <property type="entry name" value="ChuX_HutX-like"/>
    <property type="match status" value="1"/>
</dbReference>
<dbReference type="AlphaFoldDB" id="Q12R45"/>
<name>Q12R45_SHEDO</name>
<reference evidence="1 2" key="1">
    <citation type="submission" date="2006-03" db="EMBL/GenBank/DDBJ databases">
        <title>Complete sequence of Shewanella denitrificans OS217.</title>
        <authorList>
            <consortium name="US DOE Joint Genome Institute"/>
            <person name="Copeland A."/>
            <person name="Lucas S."/>
            <person name="Lapidus A."/>
            <person name="Barry K."/>
            <person name="Detter J.C."/>
            <person name="Glavina del Rio T."/>
            <person name="Hammon N."/>
            <person name="Israni S."/>
            <person name="Dalin E."/>
            <person name="Tice H."/>
            <person name="Pitluck S."/>
            <person name="Brettin T."/>
            <person name="Bruce D."/>
            <person name="Han C."/>
            <person name="Tapia R."/>
            <person name="Gilna P."/>
            <person name="Kiss H."/>
            <person name="Schmutz J."/>
            <person name="Larimer F."/>
            <person name="Land M."/>
            <person name="Hauser L."/>
            <person name="Kyrpides N."/>
            <person name="Lykidis A."/>
            <person name="Richardson P."/>
        </authorList>
    </citation>
    <scope>NUCLEOTIDE SEQUENCE [LARGE SCALE GENOMIC DNA]</scope>
    <source>
        <strain evidence="2">OS217 / ATCC BAA-1090 / DSM 15013</strain>
    </source>
</reference>
<dbReference type="EMBL" id="CP000302">
    <property type="protein sequence ID" value="ABE54081.1"/>
    <property type="molecule type" value="Genomic_DNA"/>
</dbReference>
<dbReference type="Pfam" id="PF06228">
    <property type="entry name" value="ChuX_HutX"/>
    <property type="match status" value="1"/>
</dbReference>
<dbReference type="InterPro" id="IPR010413">
    <property type="entry name" value="HutX-like"/>
</dbReference>
<dbReference type="HOGENOM" id="CLU_106714_0_0_6"/>
<organism evidence="1 2">
    <name type="scientific">Shewanella denitrificans (strain OS217 / ATCC BAA-1090 / DSM 15013)</name>
    <dbReference type="NCBI Taxonomy" id="318161"/>
    <lineage>
        <taxon>Bacteria</taxon>
        <taxon>Pseudomonadati</taxon>
        <taxon>Pseudomonadota</taxon>
        <taxon>Gammaproteobacteria</taxon>
        <taxon>Alteromonadales</taxon>
        <taxon>Shewanellaceae</taxon>
        <taxon>Shewanella</taxon>
    </lineage>
</organism>
<dbReference type="Gene3D" id="3.40.1570.10">
    <property type="entry name" value="HemS/ChuS/ChuX like domains"/>
    <property type="match status" value="1"/>
</dbReference>
<gene>
    <name evidence="1" type="ordered locus">Sden_0791</name>
</gene>
<dbReference type="STRING" id="318161.Sden_0791"/>
<dbReference type="OrthoDB" id="8781266at2"/>
<dbReference type="SUPFAM" id="SSF144064">
    <property type="entry name" value="Heme iron utilization protein-like"/>
    <property type="match status" value="1"/>
</dbReference>
<evidence type="ECO:0000313" key="1">
    <source>
        <dbReference type="EMBL" id="ABE54081.1"/>
    </source>
</evidence>
<dbReference type="Proteomes" id="UP000001982">
    <property type="component" value="Chromosome"/>
</dbReference>